<feature type="transmembrane region" description="Helical" evidence="8">
    <location>
        <begin position="347"/>
        <end position="365"/>
    </location>
</feature>
<dbReference type="AlphaFoldDB" id="A0A2W5ZWH9"/>
<evidence type="ECO:0000256" key="1">
    <source>
        <dbReference type="ARBA" id="ARBA00004651"/>
    </source>
</evidence>
<feature type="domain" description="Glycosyltransferase RgtA/B/C/D-like" evidence="9">
    <location>
        <begin position="60"/>
        <end position="215"/>
    </location>
</feature>
<evidence type="ECO:0000256" key="4">
    <source>
        <dbReference type="ARBA" id="ARBA00022679"/>
    </source>
</evidence>
<name>A0A2W5ZWH9_9BACT</name>
<evidence type="ECO:0000256" key="8">
    <source>
        <dbReference type="SAM" id="Phobius"/>
    </source>
</evidence>
<dbReference type="GO" id="GO:0009103">
    <property type="term" value="P:lipopolysaccharide biosynthetic process"/>
    <property type="evidence" value="ECO:0007669"/>
    <property type="project" value="UniProtKB-ARBA"/>
</dbReference>
<feature type="transmembrane region" description="Helical" evidence="8">
    <location>
        <begin position="227"/>
        <end position="247"/>
    </location>
</feature>
<evidence type="ECO:0000256" key="2">
    <source>
        <dbReference type="ARBA" id="ARBA00022475"/>
    </source>
</evidence>
<feature type="transmembrane region" description="Helical" evidence="8">
    <location>
        <begin position="294"/>
        <end position="315"/>
    </location>
</feature>
<keyword evidence="3" id="KW-0328">Glycosyltransferase</keyword>
<accession>A0A2W5ZWH9</accession>
<dbReference type="InterPro" id="IPR038731">
    <property type="entry name" value="RgtA/B/C-like"/>
</dbReference>
<accession>A0A934JSV7</accession>
<dbReference type="InterPro" id="IPR050297">
    <property type="entry name" value="LipidA_mod_glycosyltrf_83"/>
</dbReference>
<evidence type="ECO:0000313" key="12">
    <source>
        <dbReference type="Proteomes" id="UP000248724"/>
    </source>
</evidence>
<feature type="transmembrane region" description="Helical" evidence="8">
    <location>
        <begin position="259"/>
        <end position="282"/>
    </location>
</feature>
<keyword evidence="2" id="KW-1003">Cell membrane</keyword>
<reference evidence="11" key="2">
    <citation type="submission" date="2018-05" db="EMBL/GenBank/DDBJ databases">
        <authorList>
            <person name="Ferrari B."/>
        </authorList>
    </citation>
    <scope>NUCLEOTIDE SEQUENCE</scope>
    <source>
        <strain evidence="11">RRmetagenome_bin12</strain>
    </source>
</reference>
<dbReference type="Pfam" id="PF13231">
    <property type="entry name" value="PMT_2"/>
    <property type="match status" value="1"/>
</dbReference>
<keyword evidence="7 8" id="KW-0472">Membrane</keyword>
<evidence type="ECO:0000256" key="7">
    <source>
        <dbReference type="ARBA" id="ARBA00023136"/>
    </source>
</evidence>
<comment type="caution">
    <text evidence="11">The sequence shown here is derived from an EMBL/GenBank/DDBJ whole genome shotgun (WGS) entry which is preliminary data.</text>
</comment>
<feature type="transmembrane region" description="Helical" evidence="8">
    <location>
        <begin position="79"/>
        <end position="99"/>
    </location>
</feature>
<evidence type="ECO:0000313" key="13">
    <source>
        <dbReference type="Proteomes" id="UP000606991"/>
    </source>
</evidence>
<dbReference type="GO" id="GO:0005886">
    <property type="term" value="C:plasma membrane"/>
    <property type="evidence" value="ECO:0007669"/>
    <property type="project" value="UniProtKB-SubCell"/>
</dbReference>
<evidence type="ECO:0000256" key="6">
    <source>
        <dbReference type="ARBA" id="ARBA00022989"/>
    </source>
</evidence>
<keyword evidence="6 8" id="KW-1133">Transmembrane helix</keyword>
<feature type="transmembrane region" description="Helical" evidence="8">
    <location>
        <begin position="161"/>
        <end position="189"/>
    </location>
</feature>
<dbReference type="Proteomes" id="UP000606991">
    <property type="component" value="Unassembled WGS sequence"/>
</dbReference>
<proteinExistence type="predicted"/>
<evidence type="ECO:0000313" key="10">
    <source>
        <dbReference type="EMBL" id="MBJ7595076.1"/>
    </source>
</evidence>
<feature type="transmembrane region" description="Helical" evidence="8">
    <location>
        <begin position="130"/>
        <end position="149"/>
    </location>
</feature>
<dbReference type="PANTHER" id="PTHR33908">
    <property type="entry name" value="MANNOSYLTRANSFERASE YKCB-RELATED"/>
    <property type="match status" value="1"/>
</dbReference>
<dbReference type="EMBL" id="QHBU01000287">
    <property type="protein sequence ID" value="PZR77698.1"/>
    <property type="molecule type" value="Genomic_DNA"/>
</dbReference>
<dbReference type="GO" id="GO:0010041">
    <property type="term" value="P:response to iron(III) ion"/>
    <property type="evidence" value="ECO:0007669"/>
    <property type="project" value="TreeGrafter"/>
</dbReference>
<dbReference type="PANTHER" id="PTHR33908:SF3">
    <property type="entry name" value="UNDECAPRENYL PHOSPHATE-ALPHA-4-AMINO-4-DEOXY-L-ARABINOSE ARABINOSYL TRANSFERASE"/>
    <property type="match status" value="1"/>
</dbReference>
<dbReference type="EMBL" id="JAEKNS010000100">
    <property type="protein sequence ID" value="MBJ7595076.1"/>
    <property type="molecule type" value="Genomic_DNA"/>
</dbReference>
<evidence type="ECO:0000259" key="9">
    <source>
        <dbReference type="Pfam" id="PF13231"/>
    </source>
</evidence>
<protein>
    <submittedName>
        <fullName evidence="10">Glycosyltransferase family 39 protein</fullName>
    </submittedName>
</protein>
<keyword evidence="5 8" id="KW-0812">Transmembrane</keyword>
<dbReference type="GO" id="GO:0016763">
    <property type="term" value="F:pentosyltransferase activity"/>
    <property type="evidence" value="ECO:0007669"/>
    <property type="project" value="TreeGrafter"/>
</dbReference>
<feature type="transmembrane region" description="Helical" evidence="8">
    <location>
        <begin position="321"/>
        <end position="342"/>
    </location>
</feature>
<feature type="transmembrane region" description="Helical" evidence="8">
    <location>
        <begin position="195"/>
        <end position="215"/>
    </location>
</feature>
<feature type="transmembrane region" description="Helical" evidence="8">
    <location>
        <begin position="7"/>
        <end position="26"/>
    </location>
</feature>
<reference evidence="10 13" key="3">
    <citation type="submission" date="2020-10" db="EMBL/GenBank/DDBJ databases">
        <title>Ca. Dormibacterota MAGs.</title>
        <authorList>
            <person name="Montgomery K."/>
        </authorList>
    </citation>
    <scope>NUCLEOTIDE SEQUENCE [LARGE SCALE GENOMIC DNA]</scope>
    <source>
        <strain evidence="10">SC8812_S17_18</strain>
    </source>
</reference>
<gene>
    <name evidence="11" type="ORF">DLM65_15060</name>
    <name evidence="10" type="ORF">JF886_09490</name>
</gene>
<dbReference type="RefSeq" id="WP_337311845.1">
    <property type="nucleotide sequence ID" value="NZ_JAEKNS010000100.1"/>
</dbReference>
<evidence type="ECO:0000256" key="5">
    <source>
        <dbReference type="ARBA" id="ARBA00022692"/>
    </source>
</evidence>
<organism evidence="11 12">
    <name type="scientific">Candidatus Aeolococcus gillhamiae</name>
    <dbReference type="NCBI Taxonomy" id="3127015"/>
    <lineage>
        <taxon>Bacteria</taxon>
        <taxon>Bacillati</taxon>
        <taxon>Candidatus Dormiibacterota</taxon>
        <taxon>Candidatus Dormibacteria</taxon>
        <taxon>Candidatus Aeolococcales</taxon>
        <taxon>Candidatus Aeolococcaceae</taxon>
        <taxon>Candidatus Aeolococcus</taxon>
    </lineage>
</organism>
<feature type="transmembrane region" description="Helical" evidence="8">
    <location>
        <begin position="106"/>
        <end position="124"/>
    </location>
</feature>
<sequence length="481" mass="50977">MPSRLAGYAGQVTLITLFGLAGRLLFLGHQPLWRDEAFTAVVVQRPLGQMLDAVRSDSAPPLAYLLDHAVSALWSGPTALRLVAALAGAAAIPLGAALGRRVARERGGIVTAILCAITPALVLSARDARMYALVTTLVMASTLLVWRAVERPSLVRWAAYAAVTVLALYTQYFAVFAVAAQVVAVLVVLRAGWRTARSACLAGGVAFLTLLPWLVVARVQFAHVGDAFWVTRLGFLSVVGVFLPFFSGPPVDPWIPAKVSLLALQGFAAGAGVLIGCAWLVFCHRQLSPEGRRAALFLVACGAGAVLMMMVLSAWKPVLDGRYASVVWGPLFAVVGGGFALIRVRGLLVVCLCAIAAASVGLSIADDHPDTPSAVAFLQARVTAHDLVDATPSQYLLLAYYEDAFVRARTHVVATNVAWYWGTAAYAPTTVVTTPPPDVVNAGGTIYRVYRSSESGGSIPAGYSARSTRCWVDVCVTAYRR</sequence>
<comment type="subcellular location">
    <subcellularLocation>
        <location evidence="1">Cell membrane</location>
        <topology evidence="1">Multi-pass membrane protein</topology>
    </subcellularLocation>
</comment>
<evidence type="ECO:0000256" key="3">
    <source>
        <dbReference type="ARBA" id="ARBA00022676"/>
    </source>
</evidence>
<keyword evidence="4" id="KW-0808">Transferase</keyword>
<evidence type="ECO:0000313" key="11">
    <source>
        <dbReference type="EMBL" id="PZR77698.1"/>
    </source>
</evidence>
<reference evidence="11 12" key="1">
    <citation type="journal article" date="2017" name="Nature">
        <title>Atmospheric trace gases support primary production in Antarctic desert surface soil.</title>
        <authorList>
            <person name="Ji M."/>
            <person name="Greening C."/>
            <person name="Vanwonterghem I."/>
            <person name="Carere C.R."/>
            <person name="Bay S.K."/>
            <person name="Steen J.A."/>
            <person name="Montgomery K."/>
            <person name="Lines T."/>
            <person name="Beardall J."/>
            <person name="van Dorst J."/>
            <person name="Snape I."/>
            <person name="Stott M.B."/>
            <person name="Hugenholtz P."/>
            <person name="Ferrari B.C."/>
        </authorList>
    </citation>
    <scope>NUCLEOTIDE SEQUENCE [LARGE SCALE GENOMIC DNA]</scope>
    <source>
        <strain evidence="11">RRmetagenome_bin12</strain>
    </source>
</reference>
<dbReference type="Proteomes" id="UP000248724">
    <property type="component" value="Unassembled WGS sequence"/>
</dbReference>